<keyword evidence="2" id="KW-1133">Transmembrane helix</keyword>
<proteinExistence type="predicted"/>
<accession>A0A4Z1NGR0</accession>
<protein>
    <submittedName>
        <fullName evidence="3">SCP-like extracellular protein</fullName>
    </submittedName>
</protein>
<evidence type="ECO:0000256" key="1">
    <source>
        <dbReference type="SAM" id="MobiDB-lite"/>
    </source>
</evidence>
<dbReference type="Proteomes" id="UP000298493">
    <property type="component" value="Unassembled WGS sequence"/>
</dbReference>
<sequence>MGLPLPKTPLIALLSQILAFIFGILCFIPGQNGVLEGAYLLSFNTSMYGQDAMESSSLFYLNNSNPMFAVMTSVRPDFEHAETPPALKGMNDAIMKRLEINMSDPKTVKGIYDTPLKDIIGGAKSMLNGEEGQWKIANGMADFVKGMAMQMSGKMQPPPTAGGSLPAAAAPHRRSRRATTQAAAPNQGAIPGQTSDPNQGAAPNQGAVPNQGAAPIQGAVPSQGVVSLQAPGPVQAPALPDAPVSSPKVPQTPNLSVAGPGAPGNGPLICPKDCVPPPKPKDDGQPFGPPKPKPIIPPPGEWATGPFVPLENAIKENGVIISGGIKHGAIKAMNAQAAAVRQNVPIYDYYNIYNTGICWGFYKPDGPQTVGCGSSADWHNIDLAPRIKTMVSKYVSPTAGARIVGPIGLGPNMEKFLATMRILLLLMYINKIMTVVNQAFAAVIPLAAVGAMFGGMLPPRLHLKVSFVNFATSAIASGMVFGGTMSVLGMMLGMGLTLPPQTAMMSVDMRLGIPYILLCLVDSVFAIVGTVCWYKIWRMMVNGAKEQAESERASFDRQNGKVEMVTVQPNKEYDASWVRG</sequence>
<evidence type="ECO:0000313" key="3">
    <source>
        <dbReference type="EMBL" id="TID12925.1"/>
    </source>
</evidence>
<keyword evidence="4" id="KW-1185">Reference proteome</keyword>
<dbReference type="EMBL" id="SNSC02000031">
    <property type="protein sequence ID" value="TID12925.1"/>
    <property type="molecule type" value="Genomic_DNA"/>
</dbReference>
<feature type="compositionally biased region" description="Polar residues" evidence="1">
    <location>
        <begin position="192"/>
        <end position="202"/>
    </location>
</feature>
<feature type="region of interest" description="Disordered" evidence="1">
    <location>
        <begin position="151"/>
        <end position="302"/>
    </location>
</feature>
<feature type="compositionally biased region" description="Pro residues" evidence="1">
    <location>
        <begin position="287"/>
        <end position="300"/>
    </location>
</feature>
<organism evidence="3 4">
    <name type="scientific">Venturia nashicola</name>
    <dbReference type="NCBI Taxonomy" id="86259"/>
    <lineage>
        <taxon>Eukaryota</taxon>
        <taxon>Fungi</taxon>
        <taxon>Dikarya</taxon>
        <taxon>Ascomycota</taxon>
        <taxon>Pezizomycotina</taxon>
        <taxon>Dothideomycetes</taxon>
        <taxon>Pleosporomycetidae</taxon>
        <taxon>Venturiales</taxon>
        <taxon>Venturiaceae</taxon>
        <taxon>Venturia</taxon>
    </lineage>
</organism>
<name>A0A4Z1NGR0_9PEZI</name>
<feature type="transmembrane region" description="Helical" evidence="2">
    <location>
        <begin position="439"/>
        <end position="458"/>
    </location>
</feature>
<feature type="transmembrane region" description="Helical" evidence="2">
    <location>
        <begin position="470"/>
        <end position="492"/>
    </location>
</feature>
<feature type="transmembrane region" description="Helical" evidence="2">
    <location>
        <begin position="512"/>
        <end position="534"/>
    </location>
</feature>
<reference evidence="3 4" key="1">
    <citation type="submission" date="2019-04" db="EMBL/GenBank/DDBJ databases">
        <title>High contiguity whole genome sequence and gene annotation resource for two Venturia nashicola isolates.</title>
        <authorList>
            <person name="Prokchorchik M."/>
            <person name="Won K."/>
            <person name="Lee Y."/>
            <person name="Choi E.D."/>
            <person name="Segonzac C."/>
            <person name="Sohn K.H."/>
        </authorList>
    </citation>
    <scope>NUCLEOTIDE SEQUENCE [LARGE SCALE GENOMIC DNA]</scope>
    <source>
        <strain evidence="3 4">PRI2</strain>
    </source>
</reference>
<evidence type="ECO:0000313" key="4">
    <source>
        <dbReference type="Proteomes" id="UP000298493"/>
    </source>
</evidence>
<comment type="caution">
    <text evidence="3">The sequence shown here is derived from an EMBL/GenBank/DDBJ whole genome shotgun (WGS) entry which is preliminary data.</text>
</comment>
<keyword evidence="2" id="KW-0472">Membrane</keyword>
<dbReference type="AlphaFoldDB" id="A0A4Z1NGR0"/>
<evidence type="ECO:0000256" key="2">
    <source>
        <dbReference type="SAM" id="Phobius"/>
    </source>
</evidence>
<gene>
    <name evidence="3" type="ORF">E6O75_ATG10109</name>
</gene>
<feature type="transmembrane region" description="Helical" evidence="2">
    <location>
        <begin position="12"/>
        <end position="30"/>
    </location>
</feature>
<keyword evidence="2" id="KW-0812">Transmembrane</keyword>